<dbReference type="RefSeq" id="WP_181353699.1">
    <property type="nucleotide sequence ID" value="NZ_JABJWZ010000031.1"/>
</dbReference>
<dbReference type="AlphaFoldDB" id="A0A7W3WIG0"/>
<comment type="caution">
    <text evidence="1">The sequence shown here is derived from an EMBL/GenBank/DDBJ whole genome shotgun (WGS) entry which is preliminary data.</text>
</comment>
<dbReference type="Pfam" id="PF21848">
    <property type="entry name" value="DUF6907"/>
    <property type="match status" value="1"/>
</dbReference>
<dbReference type="Proteomes" id="UP000525686">
    <property type="component" value="Unassembled WGS sequence"/>
</dbReference>
<dbReference type="EMBL" id="JABJWZ010000031">
    <property type="protein sequence ID" value="MBB1252907.1"/>
    <property type="molecule type" value="Genomic_DNA"/>
</dbReference>
<sequence length="132" mass="14097">MPLTVPQPALTQAVTPAESRIVTASLRGARIPIECPTWCTISHAAVDLAHIEDLEHEGTPVSIRIGCEERVMQVSLNQWPFSRQPEPHLAVEATYDSETEALPPAAALAFADQLAAHADTIRRLAATLGGAA</sequence>
<organism evidence="1 2">
    <name type="scientific">Streptomyces alkaliterrae</name>
    <dbReference type="NCBI Taxonomy" id="2213162"/>
    <lineage>
        <taxon>Bacteria</taxon>
        <taxon>Bacillati</taxon>
        <taxon>Actinomycetota</taxon>
        <taxon>Actinomycetes</taxon>
        <taxon>Kitasatosporales</taxon>
        <taxon>Streptomycetaceae</taxon>
        <taxon>Streptomyces</taxon>
    </lineage>
</organism>
<protein>
    <submittedName>
        <fullName evidence="1">Uncharacterized protein</fullName>
    </submittedName>
</protein>
<name>A0A7W3WIG0_9ACTN</name>
<dbReference type="InterPro" id="IPR054202">
    <property type="entry name" value="DUF6907"/>
</dbReference>
<evidence type="ECO:0000313" key="2">
    <source>
        <dbReference type="Proteomes" id="UP000525686"/>
    </source>
</evidence>
<accession>A0A7W3WIG0</accession>
<reference evidence="2" key="1">
    <citation type="submission" date="2020-05" db="EMBL/GenBank/DDBJ databases">
        <title>Classification of alakaliphilic streptomycetes isolated from an alkaline soil next to Lonar Crater, India and a proposal for the recognition of Streptomyces alkaliterrae sp. nov.</title>
        <authorList>
            <person name="Golinska P."/>
        </authorList>
    </citation>
    <scope>NUCLEOTIDE SEQUENCE [LARGE SCALE GENOMIC DNA]</scope>
    <source>
        <strain evidence="2">OF3</strain>
    </source>
</reference>
<proteinExistence type="predicted"/>
<gene>
    <name evidence="1" type="ORF">H3146_05935</name>
</gene>
<evidence type="ECO:0000313" key="1">
    <source>
        <dbReference type="EMBL" id="MBB1252907.1"/>
    </source>
</evidence>